<reference evidence="2" key="1">
    <citation type="journal article" date="2015" name="Genome Announc.">
        <title>Draft genome sequence of the fungus Penicillium brasilianum MG11.</title>
        <authorList>
            <person name="Horn F."/>
            <person name="Linde J."/>
            <person name="Mattern D.J."/>
            <person name="Walther G."/>
            <person name="Guthke R."/>
            <person name="Brakhage A.A."/>
            <person name="Valiante V."/>
        </authorList>
    </citation>
    <scope>NUCLEOTIDE SEQUENCE [LARGE SCALE GENOMIC DNA]</scope>
    <source>
        <strain evidence="2">MG11</strain>
    </source>
</reference>
<proteinExistence type="predicted"/>
<dbReference type="EMBL" id="CDHK01000008">
    <property type="protein sequence ID" value="CEJ60426.1"/>
    <property type="molecule type" value="Genomic_DNA"/>
</dbReference>
<dbReference type="AlphaFoldDB" id="A0A0F7TWV2"/>
<dbReference type="InterPro" id="IPR046312">
    <property type="entry name" value="DUF6454"/>
</dbReference>
<sequence length="350" mass="37940">MRATPIAFAASAITTAIATNVSVVRPNEPFLPHNKLPPSHATSDGASIVQMFPNLGRSTKWNLISKTKFEGDTGEPEGIVRVGDDRYFVSAGQWTVPTSKYPQPINGTDRTPGAGFAHALIYDDKGKLIANATLTEPGDLEYHTGGIDYDGRYLWATLSQYRPNSTATIVQIDPLTLQKKEMFRTTDHNGGIVHDTVTDDLVTLNWGGRNATTWSLKDYPHGFTPMPGFTAPKSSVPDHSFFVDYQDCKFIGHHALPDAVAARVGDQGSKRAIMFCGGVASIGSSFSLGGISLVDLETMLPLWEVPIAMKSDLGAPVTQNPVDIAVVDGKLRIYCLPDQHKSTLYVYEAA</sequence>
<organism evidence="1 2">
    <name type="scientific">Penicillium brasilianum</name>
    <dbReference type="NCBI Taxonomy" id="104259"/>
    <lineage>
        <taxon>Eukaryota</taxon>
        <taxon>Fungi</taxon>
        <taxon>Dikarya</taxon>
        <taxon>Ascomycota</taxon>
        <taxon>Pezizomycotina</taxon>
        <taxon>Eurotiomycetes</taxon>
        <taxon>Eurotiomycetidae</taxon>
        <taxon>Eurotiales</taxon>
        <taxon>Aspergillaceae</taxon>
        <taxon>Penicillium</taxon>
    </lineage>
</organism>
<dbReference type="OrthoDB" id="71437at2759"/>
<dbReference type="SUPFAM" id="SSF75011">
    <property type="entry name" value="3-carboxy-cis,cis-mucoante lactonizing enzyme"/>
    <property type="match status" value="1"/>
</dbReference>
<dbReference type="Pfam" id="PF20055">
    <property type="entry name" value="DUF6454"/>
    <property type="match status" value="1"/>
</dbReference>
<evidence type="ECO:0000313" key="2">
    <source>
        <dbReference type="Proteomes" id="UP000042958"/>
    </source>
</evidence>
<gene>
    <name evidence="1" type="ORF">PMG11_09001</name>
</gene>
<accession>A0A0F7TWV2</accession>
<dbReference type="Proteomes" id="UP000042958">
    <property type="component" value="Unassembled WGS sequence"/>
</dbReference>
<evidence type="ECO:0000313" key="1">
    <source>
        <dbReference type="EMBL" id="CEJ60426.1"/>
    </source>
</evidence>
<name>A0A0F7TWV2_PENBI</name>
<protein>
    <submittedName>
        <fullName evidence="1">Uncharacterized protein</fullName>
    </submittedName>
</protein>
<keyword evidence="2" id="KW-1185">Reference proteome</keyword>